<dbReference type="PANTHER" id="PTHR11157">
    <property type="entry name" value="FATTY ACID ACYL TRANSFERASE-RELATED"/>
    <property type="match status" value="1"/>
</dbReference>
<evidence type="ECO:0000256" key="5">
    <source>
        <dbReference type="ARBA" id="ARBA00022832"/>
    </source>
</evidence>
<keyword evidence="5 10" id="KW-0276">Fatty acid metabolism</keyword>
<comment type="subcellular location">
    <subcellularLocation>
        <location evidence="1">Membrane</location>
        <topology evidence="1">Multi-pass membrane protein</topology>
    </subcellularLocation>
</comment>
<dbReference type="GO" id="GO:0034626">
    <property type="term" value="P:fatty acid elongation, polyunsaturated fatty acid"/>
    <property type="evidence" value="ECO:0007669"/>
    <property type="project" value="TreeGrafter"/>
</dbReference>
<dbReference type="RefSeq" id="XP_034232797.1">
    <property type="nucleotide sequence ID" value="XM_034376906.1"/>
</dbReference>
<sequence>MREEASSPEHPRVQDWPFMGTPAWPLMTTATYLYVVLWWGPRFMKSRPAYSFKTFIYLYNFSQVVINAIMFHVVLTSGWTTTYTLGCQLPDWSDSREAMRMASAMWWWFLIKKVELIETVLYVLRKKDRQVSFLHIYHHVSTFLITWTAARFCPGGSVTFSVLPNSLVHVIMYSYFLLSAIDNVALKKVLSRVKKYLTTLQLVQLTIIMLHAAQGFSGTCHAAPKPLMYSFVPNMLLLIYLFFNFYRANYKPKSVSSSSYSSEHHGKKIK</sequence>
<feature type="transmembrane region" description="Helical" evidence="10">
    <location>
        <begin position="56"/>
        <end position="75"/>
    </location>
</feature>
<dbReference type="PANTHER" id="PTHR11157:SF113">
    <property type="entry name" value="ELONGATION OF VERY LONG CHAIN FATTY ACIDS PROTEIN"/>
    <property type="match status" value="1"/>
</dbReference>
<proteinExistence type="inferred from homology"/>
<keyword evidence="9 10" id="KW-0275">Fatty acid biosynthesis</keyword>
<evidence type="ECO:0000256" key="2">
    <source>
        <dbReference type="ARBA" id="ARBA00022516"/>
    </source>
</evidence>
<dbReference type="AlphaFoldDB" id="A0A6P8YFU8"/>
<keyword evidence="6 10" id="KW-1133">Transmembrane helix</keyword>
<dbReference type="EC" id="2.3.1.199" evidence="10"/>
<accession>A0A6P8YFU8</accession>
<keyword evidence="2 10" id="KW-0444">Lipid biosynthesis</keyword>
<dbReference type="GeneID" id="117640406"/>
<feature type="transmembrane region" description="Helical" evidence="10">
    <location>
        <begin position="228"/>
        <end position="246"/>
    </location>
</feature>
<evidence type="ECO:0000256" key="6">
    <source>
        <dbReference type="ARBA" id="ARBA00022989"/>
    </source>
</evidence>
<comment type="similarity">
    <text evidence="10">Belongs to the ELO family.</text>
</comment>
<feature type="transmembrane region" description="Helical" evidence="10">
    <location>
        <begin position="162"/>
        <end position="184"/>
    </location>
</feature>
<evidence type="ECO:0000256" key="9">
    <source>
        <dbReference type="ARBA" id="ARBA00023160"/>
    </source>
</evidence>
<dbReference type="GO" id="GO:0005789">
    <property type="term" value="C:endoplasmic reticulum membrane"/>
    <property type="evidence" value="ECO:0007669"/>
    <property type="project" value="TreeGrafter"/>
</dbReference>
<keyword evidence="3 10" id="KW-0808">Transferase</keyword>
<dbReference type="InterPro" id="IPR002076">
    <property type="entry name" value="ELO_fam"/>
</dbReference>
<dbReference type="InParanoid" id="A0A6P8YFU8"/>
<dbReference type="Pfam" id="PF01151">
    <property type="entry name" value="ELO"/>
    <property type="match status" value="1"/>
</dbReference>
<feature type="transmembrane region" description="Helical" evidence="10">
    <location>
        <begin position="23"/>
        <end position="44"/>
    </location>
</feature>
<comment type="catalytic activity">
    <reaction evidence="10">
        <text>a very-long-chain acyl-CoA + malonyl-CoA + H(+) = a very-long-chain 3-oxoacyl-CoA + CO2 + CoA</text>
        <dbReference type="Rhea" id="RHEA:32727"/>
        <dbReference type="ChEBI" id="CHEBI:15378"/>
        <dbReference type="ChEBI" id="CHEBI:16526"/>
        <dbReference type="ChEBI" id="CHEBI:57287"/>
        <dbReference type="ChEBI" id="CHEBI:57384"/>
        <dbReference type="ChEBI" id="CHEBI:90725"/>
        <dbReference type="ChEBI" id="CHEBI:90736"/>
        <dbReference type="EC" id="2.3.1.199"/>
    </reaction>
</comment>
<dbReference type="GO" id="GO:0019367">
    <property type="term" value="P:fatty acid elongation, saturated fatty acid"/>
    <property type="evidence" value="ECO:0007669"/>
    <property type="project" value="TreeGrafter"/>
</dbReference>
<keyword evidence="8 10" id="KW-0472">Membrane</keyword>
<dbReference type="OrthoDB" id="434092at2759"/>
<evidence type="ECO:0000256" key="1">
    <source>
        <dbReference type="ARBA" id="ARBA00004141"/>
    </source>
</evidence>
<dbReference type="GO" id="GO:0042761">
    <property type="term" value="P:very long-chain fatty acid biosynthetic process"/>
    <property type="evidence" value="ECO:0007669"/>
    <property type="project" value="TreeGrafter"/>
</dbReference>
<dbReference type="GO" id="GO:0034625">
    <property type="term" value="P:fatty acid elongation, monounsaturated fatty acid"/>
    <property type="evidence" value="ECO:0007669"/>
    <property type="project" value="TreeGrafter"/>
</dbReference>
<keyword evidence="7 10" id="KW-0443">Lipid metabolism</keyword>
<evidence type="ECO:0000256" key="3">
    <source>
        <dbReference type="ARBA" id="ARBA00022679"/>
    </source>
</evidence>
<evidence type="ECO:0000256" key="4">
    <source>
        <dbReference type="ARBA" id="ARBA00022692"/>
    </source>
</evidence>
<feature type="transmembrane region" description="Helical" evidence="10">
    <location>
        <begin position="131"/>
        <end position="150"/>
    </location>
</feature>
<keyword evidence="4 10" id="KW-0812">Transmembrane</keyword>
<evidence type="ECO:0000256" key="7">
    <source>
        <dbReference type="ARBA" id="ARBA00023098"/>
    </source>
</evidence>
<keyword evidence="11" id="KW-1185">Reference proteome</keyword>
<feature type="transmembrane region" description="Helical" evidence="10">
    <location>
        <begin position="196"/>
        <end position="216"/>
    </location>
</feature>
<evidence type="ECO:0000313" key="11">
    <source>
        <dbReference type="Proteomes" id="UP000515158"/>
    </source>
</evidence>
<evidence type="ECO:0000256" key="8">
    <source>
        <dbReference type="ARBA" id="ARBA00023136"/>
    </source>
</evidence>
<protein>
    <recommendedName>
        <fullName evidence="10">Elongation of very long chain fatty acids protein</fullName>
        <ecNumber evidence="10">2.3.1.199</ecNumber>
    </recommendedName>
    <alternativeName>
        <fullName evidence="10">Very-long-chain 3-oxoacyl-CoA synthase</fullName>
    </alternativeName>
</protein>
<name>A0A6P8YFU8_THRPL</name>
<feature type="transmembrane region" description="Helical" evidence="10">
    <location>
        <begin position="105"/>
        <end position="124"/>
    </location>
</feature>
<dbReference type="GO" id="GO:0030148">
    <property type="term" value="P:sphingolipid biosynthetic process"/>
    <property type="evidence" value="ECO:0007669"/>
    <property type="project" value="TreeGrafter"/>
</dbReference>
<gene>
    <name evidence="12" type="primary">LOC117640406</name>
</gene>
<evidence type="ECO:0000313" key="12">
    <source>
        <dbReference type="RefSeq" id="XP_034232797.1"/>
    </source>
</evidence>
<dbReference type="KEGG" id="tpal:117640406"/>
<dbReference type="Proteomes" id="UP000515158">
    <property type="component" value="Unplaced"/>
</dbReference>
<organism evidence="12">
    <name type="scientific">Thrips palmi</name>
    <name type="common">Melon thrips</name>
    <dbReference type="NCBI Taxonomy" id="161013"/>
    <lineage>
        <taxon>Eukaryota</taxon>
        <taxon>Metazoa</taxon>
        <taxon>Ecdysozoa</taxon>
        <taxon>Arthropoda</taxon>
        <taxon>Hexapoda</taxon>
        <taxon>Insecta</taxon>
        <taxon>Pterygota</taxon>
        <taxon>Neoptera</taxon>
        <taxon>Paraneoptera</taxon>
        <taxon>Thysanoptera</taxon>
        <taxon>Terebrantia</taxon>
        <taxon>Thripoidea</taxon>
        <taxon>Thripidae</taxon>
        <taxon>Thrips</taxon>
    </lineage>
</organism>
<dbReference type="GO" id="GO:0009922">
    <property type="term" value="F:fatty acid elongase activity"/>
    <property type="evidence" value="ECO:0007669"/>
    <property type="project" value="UniProtKB-EC"/>
</dbReference>
<reference evidence="12" key="1">
    <citation type="submission" date="2025-08" db="UniProtKB">
        <authorList>
            <consortium name="RefSeq"/>
        </authorList>
    </citation>
    <scope>IDENTIFICATION</scope>
    <source>
        <tissue evidence="12">Total insect</tissue>
    </source>
</reference>
<evidence type="ECO:0000256" key="10">
    <source>
        <dbReference type="RuleBase" id="RU361115"/>
    </source>
</evidence>